<dbReference type="AlphaFoldDB" id="A0A391P8N9"/>
<keyword evidence="1" id="KW-0812">Transmembrane</keyword>
<keyword evidence="1" id="KW-1133">Transmembrane helix</keyword>
<protein>
    <submittedName>
        <fullName evidence="2">Uncharacterized protein</fullName>
    </submittedName>
</protein>
<keyword evidence="3" id="KW-1185">Reference proteome</keyword>
<evidence type="ECO:0000313" key="2">
    <source>
        <dbReference type="EMBL" id="GCA64132.1"/>
    </source>
</evidence>
<organism evidence="2 3">
    <name type="scientific">Kipferlia bialata</name>
    <dbReference type="NCBI Taxonomy" id="797122"/>
    <lineage>
        <taxon>Eukaryota</taxon>
        <taxon>Metamonada</taxon>
        <taxon>Carpediemonas-like organisms</taxon>
        <taxon>Kipferlia</taxon>
    </lineage>
</organism>
<feature type="transmembrane region" description="Helical" evidence="1">
    <location>
        <begin position="29"/>
        <end position="52"/>
    </location>
</feature>
<gene>
    <name evidence="2" type="ORF">KIPB_013302</name>
</gene>
<comment type="caution">
    <text evidence="2">The sequence shown here is derived from an EMBL/GenBank/DDBJ whole genome shotgun (WGS) entry which is preliminary data.</text>
</comment>
<evidence type="ECO:0000313" key="3">
    <source>
        <dbReference type="Proteomes" id="UP000265618"/>
    </source>
</evidence>
<proteinExistence type="predicted"/>
<dbReference type="Proteomes" id="UP000265618">
    <property type="component" value="Unassembled WGS sequence"/>
</dbReference>
<name>A0A391P8N9_9EUKA</name>
<reference evidence="2 3" key="1">
    <citation type="journal article" date="2018" name="PLoS ONE">
        <title>The draft genome of Kipferlia bialata reveals reductive genome evolution in fornicate parasites.</title>
        <authorList>
            <person name="Tanifuji G."/>
            <person name="Takabayashi S."/>
            <person name="Kume K."/>
            <person name="Takagi M."/>
            <person name="Nakayama T."/>
            <person name="Kamikawa R."/>
            <person name="Inagaki Y."/>
            <person name="Hashimoto T."/>
        </authorList>
    </citation>
    <scope>NUCLEOTIDE SEQUENCE [LARGE SCALE GENOMIC DNA]</scope>
    <source>
        <strain evidence="2">NY0173</strain>
    </source>
</reference>
<accession>A0A391P8N9</accession>
<dbReference type="EMBL" id="BDIP01006245">
    <property type="protein sequence ID" value="GCA64132.1"/>
    <property type="molecule type" value="Genomic_DNA"/>
</dbReference>
<evidence type="ECO:0000256" key="1">
    <source>
        <dbReference type="SAM" id="Phobius"/>
    </source>
</evidence>
<sequence length="67" mass="7381">MGAHDSSLEPLLAPIEYPDVDDRSENRKAVFLVSLLCLILVGFSVLCVYCIYLGEKPRVAAIQVCII</sequence>
<keyword evidence="1" id="KW-0472">Membrane</keyword>